<keyword evidence="9" id="KW-1185">Reference proteome</keyword>
<dbReference type="SMART" id="SM00248">
    <property type="entry name" value="ANK"/>
    <property type="match status" value="6"/>
</dbReference>
<dbReference type="InterPro" id="IPR000719">
    <property type="entry name" value="Prot_kinase_dom"/>
</dbReference>
<dbReference type="AlphaFoldDB" id="A0A1V9YPY0"/>
<evidence type="ECO:0000259" key="7">
    <source>
        <dbReference type="PROSITE" id="PS50011"/>
    </source>
</evidence>
<dbReference type="Gene3D" id="1.10.510.10">
    <property type="entry name" value="Transferase(Phosphotransferase) domain 1"/>
    <property type="match status" value="1"/>
</dbReference>
<feature type="repeat" description="ANK" evidence="5">
    <location>
        <begin position="48"/>
        <end position="80"/>
    </location>
</feature>
<evidence type="ECO:0000313" key="9">
    <source>
        <dbReference type="Proteomes" id="UP000243579"/>
    </source>
</evidence>
<evidence type="ECO:0000256" key="3">
    <source>
        <dbReference type="ARBA" id="ARBA00022741"/>
    </source>
</evidence>
<name>A0A1V9YPY0_ACHHY</name>
<evidence type="ECO:0000256" key="4">
    <source>
        <dbReference type="ARBA" id="ARBA00022840"/>
    </source>
</evidence>
<gene>
    <name evidence="8" type="ORF">ACHHYP_08051</name>
</gene>
<dbReference type="PROSITE" id="PS50011">
    <property type="entry name" value="PROTEIN_KINASE_DOM"/>
    <property type="match status" value="1"/>
</dbReference>
<dbReference type="Pfam" id="PF07714">
    <property type="entry name" value="PK_Tyr_Ser-Thr"/>
    <property type="match status" value="1"/>
</dbReference>
<accession>A0A1V9YPY0</accession>
<protein>
    <submittedName>
        <fullName evidence="8">Protein kinase</fullName>
    </submittedName>
</protein>
<comment type="caution">
    <text evidence="8">The sequence shown here is derived from an EMBL/GenBank/DDBJ whole genome shotgun (WGS) entry which is preliminary data.</text>
</comment>
<dbReference type="Gene3D" id="3.30.200.20">
    <property type="entry name" value="Phosphorylase Kinase, domain 1"/>
    <property type="match status" value="1"/>
</dbReference>
<evidence type="ECO:0000256" key="1">
    <source>
        <dbReference type="ARBA" id="ARBA00005843"/>
    </source>
</evidence>
<proteinExistence type="inferred from homology"/>
<dbReference type="PANTHER" id="PTHR44329">
    <property type="entry name" value="SERINE/THREONINE-PROTEIN KINASE TNNI3K-RELATED"/>
    <property type="match status" value="1"/>
</dbReference>
<dbReference type="InterPro" id="IPR017441">
    <property type="entry name" value="Protein_kinase_ATP_BS"/>
</dbReference>
<keyword evidence="4 6" id="KW-0067">ATP-binding</keyword>
<dbReference type="GO" id="GO:0004674">
    <property type="term" value="F:protein serine/threonine kinase activity"/>
    <property type="evidence" value="ECO:0007669"/>
    <property type="project" value="TreeGrafter"/>
</dbReference>
<dbReference type="PROSITE" id="PS00108">
    <property type="entry name" value="PROTEIN_KINASE_ST"/>
    <property type="match status" value="1"/>
</dbReference>
<evidence type="ECO:0000256" key="2">
    <source>
        <dbReference type="ARBA" id="ARBA00022527"/>
    </source>
</evidence>
<dbReference type="InterPro" id="IPR001245">
    <property type="entry name" value="Ser-Thr/Tyr_kinase_cat_dom"/>
</dbReference>
<feature type="repeat" description="ANK" evidence="5">
    <location>
        <begin position="178"/>
        <end position="210"/>
    </location>
</feature>
<dbReference type="SUPFAM" id="SSF48403">
    <property type="entry name" value="Ankyrin repeat"/>
    <property type="match status" value="1"/>
</dbReference>
<dbReference type="PIRSF" id="PIRSF000654">
    <property type="entry name" value="Integrin-linked_kinase"/>
    <property type="match status" value="1"/>
</dbReference>
<dbReference type="Pfam" id="PF12796">
    <property type="entry name" value="Ank_2"/>
    <property type="match status" value="2"/>
</dbReference>
<dbReference type="PROSITE" id="PS50297">
    <property type="entry name" value="ANK_REP_REGION"/>
    <property type="match status" value="4"/>
</dbReference>
<dbReference type="Proteomes" id="UP000243579">
    <property type="component" value="Unassembled WGS sequence"/>
</dbReference>
<dbReference type="PRINTS" id="PR01415">
    <property type="entry name" value="ANKYRIN"/>
</dbReference>
<feature type="repeat" description="ANK" evidence="5">
    <location>
        <begin position="245"/>
        <end position="277"/>
    </location>
</feature>
<feature type="repeat" description="ANK" evidence="5">
    <location>
        <begin position="15"/>
        <end position="47"/>
    </location>
</feature>
<dbReference type="STRING" id="1202772.A0A1V9YPY0"/>
<dbReference type="InterPro" id="IPR036770">
    <property type="entry name" value="Ankyrin_rpt-contain_sf"/>
</dbReference>
<dbReference type="InterPro" id="IPR008271">
    <property type="entry name" value="Ser/Thr_kinase_AS"/>
</dbReference>
<sequence>MLLRANADVHRPLTNGATPMHMAAFGGSICAALHLLRAKANINQRKNDGWTPLHVAASHGHSELVERLLEHGADWTIQNNVGQTAFDVAVNKHRHMAASSMENANTSEVLALLQKAPETQLRFAVLRDEAKMIQRLLTLESSVPTAEVPLSMRLFGWVIFRASFSFSSIRAALYWKHDGKAPLNTAVETGNIAIVAALLTAGADPNIVDTTTGRAVLATAAMRDDAFLVNLMASDGADVNAQDHDGCTALMLAAHRGHADVVRTLLRGGADTTLQSKAGYTVLSMVIKQGDRAMADLIHSTTAVAPVHVDMPAFELSHSNSLGRGAYGSVLKSEWRGIPVAVKTPYGDGDSVNAFRSEMASMTTCSSPYILPLLAIVNGSSALPQAILPFMNGGNLAQHLRCKRERRPTVVDCSTLEVAWVLANALVDLHEKNILHRDVKSDNVFLSSQHYIKLGDLGIATEFDEEHTMTLGAGTLFWVAPEALSGRYGMSADIYSFGVVLTELDTLDKPYKNDTRSLFAIVDAVRSNQLRPSLSATCEYWYKDLAMRCMDHDPSVRPTAVEVVEILLPHIQAAAQVRPA</sequence>
<dbReference type="InterPro" id="IPR002110">
    <property type="entry name" value="Ankyrin_rpt"/>
</dbReference>
<keyword evidence="8" id="KW-0418">Kinase</keyword>
<dbReference type="PROSITE" id="PS00107">
    <property type="entry name" value="PROTEIN_KINASE_ATP"/>
    <property type="match status" value="1"/>
</dbReference>
<keyword evidence="3 6" id="KW-0547">Nucleotide-binding</keyword>
<dbReference type="GO" id="GO:0005524">
    <property type="term" value="F:ATP binding"/>
    <property type="evidence" value="ECO:0007669"/>
    <property type="project" value="UniProtKB-UniRule"/>
</dbReference>
<dbReference type="PROSITE" id="PS50088">
    <property type="entry name" value="ANK_REPEAT"/>
    <property type="match status" value="5"/>
</dbReference>
<reference evidence="8 9" key="1">
    <citation type="journal article" date="2014" name="Genome Biol. Evol.">
        <title>The secreted proteins of Achlya hypogyna and Thraustotheca clavata identify the ancestral oomycete secretome and reveal gene acquisitions by horizontal gene transfer.</title>
        <authorList>
            <person name="Misner I."/>
            <person name="Blouin N."/>
            <person name="Leonard G."/>
            <person name="Richards T.A."/>
            <person name="Lane C.E."/>
        </authorList>
    </citation>
    <scope>NUCLEOTIDE SEQUENCE [LARGE SCALE GENOMIC DNA]</scope>
    <source>
        <strain evidence="8 9">ATCC 48635</strain>
    </source>
</reference>
<dbReference type="InterPro" id="IPR011009">
    <property type="entry name" value="Kinase-like_dom_sf"/>
</dbReference>
<dbReference type="EMBL" id="JNBR01001423">
    <property type="protein sequence ID" value="OQR87779.1"/>
    <property type="molecule type" value="Genomic_DNA"/>
</dbReference>
<dbReference type="InterPro" id="IPR051681">
    <property type="entry name" value="Ser/Thr_Kinases-Pseudokinases"/>
</dbReference>
<feature type="domain" description="Protein kinase" evidence="7">
    <location>
        <begin position="316"/>
        <end position="571"/>
    </location>
</feature>
<evidence type="ECO:0000313" key="8">
    <source>
        <dbReference type="EMBL" id="OQR87779.1"/>
    </source>
</evidence>
<dbReference type="SMART" id="SM00220">
    <property type="entry name" value="S_TKc"/>
    <property type="match status" value="1"/>
</dbReference>
<dbReference type="Pfam" id="PF00023">
    <property type="entry name" value="Ank"/>
    <property type="match status" value="1"/>
</dbReference>
<keyword evidence="8" id="KW-0808">Transferase</keyword>
<dbReference type="OrthoDB" id="77197at2759"/>
<keyword evidence="2" id="KW-0723">Serine/threonine-protein kinase</keyword>
<organism evidence="8 9">
    <name type="scientific">Achlya hypogyna</name>
    <name type="common">Oomycete</name>
    <name type="synonym">Protoachlya hypogyna</name>
    <dbReference type="NCBI Taxonomy" id="1202772"/>
    <lineage>
        <taxon>Eukaryota</taxon>
        <taxon>Sar</taxon>
        <taxon>Stramenopiles</taxon>
        <taxon>Oomycota</taxon>
        <taxon>Saprolegniomycetes</taxon>
        <taxon>Saprolegniales</taxon>
        <taxon>Achlyaceae</taxon>
        <taxon>Achlya</taxon>
    </lineage>
</organism>
<feature type="binding site" evidence="6">
    <location>
        <position position="343"/>
    </location>
    <ligand>
        <name>ATP</name>
        <dbReference type="ChEBI" id="CHEBI:30616"/>
    </ligand>
</feature>
<evidence type="ECO:0000256" key="6">
    <source>
        <dbReference type="PROSITE-ProRule" id="PRU10141"/>
    </source>
</evidence>
<dbReference type="Gene3D" id="1.25.40.20">
    <property type="entry name" value="Ankyrin repeat-containing domain"/>
    <property type="match status" value="2"/>
</dbReference>
<dbReference type="SUPFAM" id="SSF56112">
    <property type="entry name" value="Protein kinase-like (PK-like)"/>
    <property type="match status" value="1"/>
</dbReference>
<evidence type="ECO:0000256" key="5">
    <source>
        <dbReference type="PROSITE-ProRule" id="PRU00023"/>
    </source>
</evidence>
<comment type="similarity">
    <text evidence="1">Belongs to the protein kinase superfamily. TKL Ser/Thr protein kinase family.</text>
</comment>
<keyword evidence="5" id="KW-0040">ANK repeat</keyword>
<feature type="repeat" description="ANK" evidence="5">
    <location>
        <begin position="212"/>
        <end position="244"/>
    </location>
</feature>